<dbReference type="EMBL" id="CAUOFW020007864">
    <property type="protein sequence ID" value="CAK9180912.1"/>
    <property type="molecule type" value="Genomic_DNA"/>
</dbReference>
<name>A0ABC8S0M7_9AQUA</name>
<organism evidence="1 4">
    <name type="scientific">Ilex paraguariensis</name>
    <name type="common">yerba mate</name>
    <dbReference type="NCBI Taxonomy" id="185542"/>
    <lineage>
        <taxon>Eukaryota</taxon>
        <taxon>Viridiplantae</taxon>
        <taxon>Streptophyta</taxon>
        <taxon>Embryophyta</taxon>
        <taxon>Tracheophyta</taxon>
        <taxon>Spermatophyta</taxon>
        <taxon>Magnoliopsida</taxon>
        <taxon>eudicotyledons</taxon>
        <taxon>Gunneridae</taxon>
        <taxon>Pentapetalae</taxon>
        <taxon>asterids</taxon>
        <taxon>campanulids</taxon>
        <taxon>Aquifoliales</taxon>
        <taxon>Aquifoliaceae</taxon>
        <taxon>Ilex</taxon>
    </lineage>
</organism>
<gene>
    <name evidence="1" type="ORF">ILEXP_LOCUS17398</name>
    <name evidence="2" type="ORF">ILEXP_LOCUS24621</name>
    <name evidence="3" type="ORF">ILEXP_LOCUS50937</name>
</gene>
<evidence type="ECO:0000313" key="1">
    <source>
        <dbReference type="EMBL" id="CAK9149355.1"/>
    </source>
</evidence>
<proteinExistence type="predicted"/>
<dbReference type="AlphaFoldDB" id="A0ABC8S0M7"/>
<dbReference type="EMBL" id="CAUOFW020001866">
    <property type="protein sequence ID" value="CAK9149355.1"/>
    <property type="molecule type" value="Genomic_DNA"/>
</dbReference>
<sequence>MASLINKPLTSVYSSKAELCLEARFLKRWRPGLTYLSLKKSNNVCFPIVCKAVSVQPQTEVKGLNIAEDVSQDVNNG</sequence>
<evidence type="ECO:0000313" key="2">
    <source>
        <dbReference type="EMBL" id="CAK9156202.1"/>
    </source>
</evidence>
<dbReference type="EMBL" id="CAUOFW020002814">
    <property type="protein sequence ID" value="CAK9156202.1"/>
    <property type="molecule type" value="Genomic_DNA"/>
</dbReference>
<accession>A0ABC8S0M7</accession>
<comment type="caution">
    <text evidence="1">The sequence shown here is derived from an EMBL/GenBank/DDBJ whole genome shotgun (WGS) entry which is preliminary data.</text>
</comment>
<evidence type="ECO:0000313" key="4">
    <source>
        <dbReference type="Proteomes" id="UP001642360"/>
    </source>
</evidence>
<protein>
    <submittedName>
        <fullName evidence="1">Uncharacterized protein</fullName>
    </submittedName>
</protein>
<dbReference type="Proteomes" id="UP001642360">
    <property type="component" value="Unassembled WGS sequence"/>
</dbReference>
<keyword evidence="4" id="KW-1185">Reference proteome</keyword>
<reference evidence="1 4" key="1">
    <citation type="submission" date="2024-02" db="EMBL/GenBank/DDBJ databases">
        <authorList>
            <person name="Vignale AGUSTIN F."/>
            <person name="Sosa J E."/>
            <person name="Modenutti C."/>
        </authorList>
    </citation>
    <scope>NUCLEOTIDE SEQUENCE [LARGE SCALE GENOMIC DNA]</scope>
</reference>
<evidence type="ECO:0000313" key="3">
    <source>
        <dbReference type="EMBL" id="CAK9180912.1"/>
    </source>
</evidence>